<comment type="caution">
    <text evidence="7">The sequence shown here is derived from an EMBL/GenBank/DDBJ whole genome shotgun (WGS) entry which is preliminary data.</text>
</comment>
<dbReference type="UniPathway" id="UPA00659"/>
<dbReference type="InterPro" id="IPR001753">
    <property type="entry name" value="Enoyl-CoA_hydra/iso"/>
</dbReference>
<keyword evidence="5" id="KW-0413">Isomerase</keyword>
<dbReference type="AlphaFoldDB" id="A0A2T8HW41"/>
<accession>A0A2T8HW41</accession>
<evidence type="ECO:0000313" key="8">
    <source>
        <dbReference type="Proteomes" id="UP000245911"/>
    </source>
</evidence>
<reference evidence="7 8" key="1">
    <citation type="submission" date="2018-04" db="EMBL/GenBank/DDBJ databases">
        <title>Pararhodobacter oceanense sp. nov., isolated from marine intertidal sediment.</title>
        <authorList>
            <person name="Wang X.-L."/>
            <person name="Du Z.-J."/>
        </authorList>
    </citation>
    <scope>NUCLEOTIDE SEQUENCE [LARGE SCALE GENOMIC DNA]</scope>
    <source>
        <strain evidence="7 8">AM505</strain>
    </source>
</reference>
<evidence type="ECO:0000256" key="2">
    <source>
        <dbReference type="ARBA" id="ARBA00005254"/>
    </source>
</evidence>
<dbReference type="OrthoDB" id="9781757at2"/>
<dbReference type="InterPro" id="IPR029045">
    <property type="entry name" value="ClpP/crotonase-like_dom_sf"/>
</dbReference>
<sequence length="269" mass="28580">MSEPSDTPRVTTRISDGIAEVTLSRPDKLNAFDTAMFEAVSAAGDELMQTEGLRAVILHGEGRGFCAGLDTAQLMAFAGRIDALREEINTPLPGRADNAFQHPCTIWADLPVPVIAALHGVTFGAGMQLALGADIRIAHPETRLSIMETRWGLIPDMGLSKLLPGLMRADQALELILSARIVEAAEAQSLGLVTRLAEDPLAAARETAKAIAGRNPEAARGAKALVRAAWPGGDAHLALEARLQAEIIGSKNQIEAVMAEMQKRPPKFG</sequence>
<dbReference type="InterPro" id="IPR018376">
    <property type="entry name" value="Enoyl-CoA_hyd/isom_CS"/>
</dbReference>
<dbReference type="InterPro" id="IPR045002">
    <property type="entry name" value="Ech1-like"/>
</dbReference>
<dbReference type="RefSeq" id="WP_116557536.1">
    <property type="nucleotide sequence ID" value="NZ_QDKM01000002.1"/>
</dbReference>
<evidence type="ECO:0000256" key="5">
    <source>
        <dbReference type="ARBA" id="ARBA00023235"/>
    </source>
</evidence>
<keyword evidence="4" id="KW-0443">Lipid metabolism</keyword>
<dbReference type="Proteomes" id="UP000245911">
    <property type="component" value="Unassembled WGS sequence"/>
</dbReference>
<evidence type="ECO:0000256" key="4">
    <source>
        <dbReference type="ARBA" id="ARBA00023098"/>
    </source>
</evidence>
<gene>
    <name evidence="7" type="ORF">DDE20_05890</name>
</gene>
<evidence type="ECO:0000313" key="7">
    <source>
        <dbReference type="EMBL" id="PVH29649.1"/>
    </source>
</evidence>
<dbReference type="NCBIfam" id="NF005699">
    <property type="entry name" value="PRK07509.1"/>
    <property type="match status" value="1"/>
</dbReference>
<comment type="pathway">
    <text evidence="1">Lipid metabolism; fatty acid beta-oxidation.</text>
</comment>
<dbReference type="Pfam" id="PF00378">
    <property type="entry name" value="ECH_1"/>
    <property type="match status" value="1"/>
</dbReference>
<dbReference type="GO" id="GO:0006635">
    <property type="term" value="P:fatty acid beta-oxidation"/>
    <property type="evidence" value="ECO:0007669"/>
    <property type="project" value="UniProtKB-UniPathway"/>
</dbReference>
<protein>
    <submittedName>
        <fullName evidence="7">Crotonase/enoyl-CoA hydratase family protein</fullName>
    </submittedName>
</protein>
<dbReference type="PANTHER" id="PTHR43149:SF1">
    <property type="entry name" value="DELTA(3,5)-DELTA(2,4)-DIENOYL-COA ISOMERASE, MITOCHONDRIAL"/>
    <property type="match status" value="1"/>
</dbReference>
<comment type="similarity">
    <text evidence="2 6">Belongs to the enoyl-CoA hydratase/isomerase family.</text>
</comment>
<keyword evidence="8" id="KW-1185">Reference proteome</keyword>
<evidence type="ECO:0000256" key="6">
    <source>
        <dbReference type="RuleBase" id="RU003707"/>
    </source>
</evidence>
<dbReference type="PROSITE" id="PS00166">
    <property type="entry name" value="ENOYL_COA_HYDRATASE"/>
    <property type="match status" value="1"/>
</dbReference>
<evidence type="ECO:0000256" key="1">
    <source>
        <dbReference type="ARBA" id="ARBA00005005"/>
    </source>
</evidence>
<dbReference type="SUPFAM" id="SSF52096">
    <property type="entry name" value="ClpP/crotonase"/>
    <property type="match status" value="1"/>
</dbReference>
<organism evidence="7 8">
    <name type="scientific">Pararhodobacter oceanensis</name>
    <dbReference type="NCBI Taxonomy" id="2172121"/>
    <lineage>
        <taxon>Bacteria</taxon>
        <taxon>Pseudomonadati</taxon>
        <taxon>Pseudomonadota</taxon>
        <taxon>Alphaproteobacteria</taxon>
        <taxon>Rhodobacterales</taxon>
        <taxon>Paracoccaceae</taxon>
        <taxon>Pararhodobacter</taxon>
    </lineage>
</organism>
<evidence type="ECO:0000256" key="3">
    <source>
        <dbReference type="ARBA" id="ARBA00022832"/>
    </source>
</evidence>
<proteinExistence type="inferred from homology"/>
<dbReference type="CDD" id="cd06558">
    <property type="entry name" value="crotonase-like"/>
    <property type="match status" value="1"/>
</dbReference>
<dbReference type="PANTHER" id="PTHR43149">
    <property type="entry name" value="ENOYL-COA HYDRATASE"/>
    <property type="match status" value="1"/>
</dbReference>
<name>A0A2T8HW41_9RHOB</name>
<keyword evidence="3" id="KW-0276">Fatty acid metabolism</keyword>
<dbReference type="GO" id="GO:0016853">
    <property type="term" value="F:isomerase activity"/>
    <property type="evidence" value="ECO:0007669"/>
    <property type="project" value="UniProtKB-KW"/>
</dbReference>
<dbReference type="Gene3D" id="3.90.226.10">
    <property type="entry name" value="2-enoyl-CoA Hydratase, Chain A, domain 1"/>
    <property type="match status" value="1"/>
</dbReference>
<dbReference type="EMBL" id="QDKM01000002">
    <property type="protein sequence ID" value="PVH29649.1"/>
    <property type="molecule type" value="Genomic_DNA"/>
</dbReference>
<dbReference type="Gene3D" id="1.10.12.10">
    <property type="entry name" value="Lyase 2-enoyl-coa Hydratase, Chain A, domain 2"/>
    <property type="match status" value="1"/>
</dbReference>
<dbReference type="InterPro" id="IPR014748">
    <property type="entry name" value="Enoyl-CoA_hydra_C"/>
</dbReference>